<protein>
    <submittedName>
        <fullName evidence="2">Uncharacterized protein</fullName>
    </submittedName>
</protein>
<dbReference type="Pfam" id="PF06585">
    <property type="entry name" value="JHBP"/>
    <property type="match status" value="1"/>
</dbReference>
<reference evidence="2" key="1">
    <citation type="journal article" date="2023" name="bioRxiv">
        <title>Scaffold-level genome assemblies of two parasitoid biocontrol wasps reveal the parthenogenesis mechanism and an associated novel virus.</title>
        <authorList>
            <person name="Inwood S."/>
            <person name="Skelly J."/>
            <person name="Guhlin J."/>
            <person name="Harrop T."/>
            <person name="Goldson S."/>
            <person name="Dearden P."/>
        </authorList>
    </citation>
    <scope>NUCLEOTIDE SEQUENCE</scope>
    <source>
        <strain evidence="2">Lincoln</strain>
        <tissue evidence="2">Whole body</tissue>
    </source>
</reference>
<dbReference type="PANTHER" id="PTHR11008">
    <property type="entry name" value="PROTEIN TAKEOUT-LIKE PROTEIN"/>
    <property type="match status" value="1"/>
</dbReference>
<dbReference type="SMART" id="SM00700">
    <property type="entry name" value="JHBP"/>
    <property type="match status" value="1"/>
</dbReference>
<comment type="caution">
    <text evidence="2">The sequence shown here is derived from an EMBL/GenBank/DDBJ whole genome shotgun (WGS) entry which is preliminary data.</text>
</comment>
<proteinExistence type="predicted"/>
<dbReference type="Proteomes" id="UP001168972">
    <property type="component" value="Unassembled WGS sequence"/>
</dbReference>
<sequence length="245" mass="27872">MAKFIILCLNVLFIRFAIAEVPSYIHVCGRRDPKIDECIKNSIEKVRPKLISGIPEYDVPPLNPLFIENKLTLAATQGFTASASNVTLYNMENFEIKSLHTDLENKKFITRLYFDKMKLQGDYEFSAKILVPIETKGFIDLDAEGIDAHATISYTLRDTKKGKQFFFTGIKLKLDIADYKARFVPREGLEPTIADAVNAVINTNRREITDSMVPGLEKAISAKIIEISNKICKHFTYIELFPDRE</sequence>
<keyword evidence="1" id="KW-0732">Signal</keyword>
<evidence type="ECO:0000313" key="3">
    <source>
        <dbReference type="Proteomes" id="UP001168972"/>
    </source>
</evidence>
<keyword evidence="3" id="KW-1185">Reference proteome</keyword>
<accession>A0AA39L256</accession>
<organism evidence="2 3">
    <name type="scientific">Microctonus hyperodae</name>
    <name type="common">Parasitoid wasp</name>
    <dbReference type="NCBI Taxonomy" id="165561"/>
    <lineage>
        <taxon>Eukaryota</taxon>
        <taxon>Metazoa</taxon>
        <taxon>Ecdysozoa</taxon>
        <taxon>Arthropoda</taxon>
        <taxon>Hexapoda</taxon>
        <taxon>Insecta</taxon>
        <taxon>Pterygota</taxon>
        <taxon>Neoptera</taxon>
        <taxon>Endopterygota</taxon>
        <taxon>Hymenoptera</taxon>
        <taxon>Apocrita</taxon>
        <taxon>Ichneumonoidea</taxon>
        <taxon>Braconidae</taxon>
        <taxon>Euphorinae</taxon>
        <taxon>Microctonus</taxon>
    </lineage>
</organism>
<feature type="chain" id="PRO_5041242721" evidence="1">
    <location>
        <begin position="20"/>
        <end position="245"/>
    </location>
</feature>
<reference evidence="2" key="2">
    <citation type="submission" date="2023-03" db="EMBL/GenBank/DDBJ databases">
        <authorList>
            <person name="Inwood S.N."/>
            <person name="Skelly J.G."/>
            <person name="Guhlin J."/>
            <person name="Harrop T.W.R."/>
            <person name="Goldson S.G."/>
            <person name="Dearden P.K."/>
        </authorList>
    </citation>
    <scope>NUCLEOTIDE SEQUENCE</scope>
    <source>
        <strain evidence="2">Lincoln</strain>
        <tissue evidence="2">Whole body</tissue>
    </source>
</reference>
<name>A0AA39L256_MICHY</name>
<evidence type="ECO:0000256" key="1">
    <source>
        <dbReference type="SAM" id="SignalP"/>
    </source>
</evidence>
<dbReference type="Gene3D" id="3.15.10.30">
    <property type="entry name" value="Haemolymph juvenile hormone binding protein"/>
    <property type="match status" value="1"/>
</dbReference>
<evidence type="ECO:0000313" key="2">
    <source>
        <dbReference type="EMBL" id="KAK0182275.1"/>
    </source>
</evidence>
<dbReference type="AlphaFoldDB" id="A0AA39L256"/>
<feature type="signal peptide" evidence="1">
    <location>
        <begin position="1"/>
        <end position="19"/>
    </location>
</feature>
<dbReference type="PANTHER" id="PTHR11008:SF39">
    <property type="entry name" value="CIRCADIAN CLOCK-CONTROLLED PROTEIN-LIKE PROTEIN"/>
    <property type="match status" value="1"/>
</dbReference>
<dbReference type="InterPro" id="IPR010562">
    <property type="entry name" value="Haemolymph_juvenile_hormone-bd"/>
</dbReference>
<dbReference type="EMBL" id="JAQQBR010000001">
    <property type="protein sequence ID" value="KAK0182275.1"/>
    <property type="molecule type" value="Genomic_DNA"/>
</dbReference>
<dbReference type="InterPro" id="IPR038606">
    <property type="entry name" value="To_sf"/>
</dbReference>
<gene>
    <name evidence="2" type="ORF">PV327_000429</name>
</gene>
<dbReference type="GO" id="GO:0005615">
    <property type="term" value="C:extracellular space"/>
    <property type="evidence" value="ECO:0007669"/>
    <property type="project" value="TreeGrafter"/>
</dbReference>